<feature type="region of interest" description="Disordered" evidence="1">
    <location>
        <begin position="1"/>
        <end position="56"/>
    </location>
</feature>
<evidence type="ECO:0000313" key="3">
    <source>
        <dbReference type="EMBL" id="EMD36873.1"/>
    </source>
</evidence>
<dbReference type="HOGENOM" id="CLU_900156_0_0_1"/>
<evidence type="ECO:0000256" key="2">
    <source>
        <dbReference type="SAM" id="Phobius"/>
    </source>
</evidence>
<proteinExistence type="predicted"/>
<dbReference type="EMBL" id="KB445797">
    <property type="protein sequence ID" value="EMD36873.1"/>
    <property type="molecule type" value="Genomic_DNA"/>
</dbReference>
<keyword evidence="2" id="KW-0812">Transmembrane</keyword>
<dbReference type="Proteomes" id="UP000016930">
    <property type="component" value="Unassembled WGS sequence"/>
</dbReference>
<accession>M2QIL4</accession>
<keyword evidence="4" id="KW-1185">Reference proteome</keyword>
<feature type="transmembrane region" description="Helical" evidence="2">
    <location>
        <begin position="99"/>
        <end position="121"/>
    </location>
</feature>
<evidence type="ECO:0000313" key="4">
    <source>
        <dbReference type="Proteomes" id="UP000016930"/>
    </source>
</evidence>
<name>M2QIL4_CERS8</name>
<feature type="compositionally biased region" description="Pro residues" evidence="1">
    <location>
        <begin position="38"/>
        <end position="54"/>
    </location>
</feature>
<organism evidence="3 4">
    <name type="scientific">Ceriporiopsis subvermispora (strain B)</name>
    <name type="common">White-rot fungus</name>
    <name type="synonym">Gelatoporia subvermispora</name>
    <dbReference type="NCBI Taxonomy" id="914234"/>
    <lineage>
        <taxon>Eukaryota</taxon>
        <taxon>Fungi</taxon>
        <taxon>Dikarya</taxon>
        <taxon>Basidiomycota</taxon>
        <taxon>Agaricomycotina</taxon>
        <taxon>Agaricomycetes</taxon>
        <taxon>Polyporales</taxon>
        <taxon>Gelatoporiaceae</taxon>
        <taxon>Gelatoporia</taxon>
    </lineage>
</organism>
<reference evidence="3 4" key="1">
    <citation type="journal article" date="2012" name="Proc. Natl. Acad. Sci. U.S.A.">
        <title>Comparative genomics of Ceriporiopsis subvermispora and Phanerochaete chrysosporium provide insight into selective ligninolysis.</title>
        <authorList>
            <person name="Fernandez-Fueyo E."/>
            <person name="Ruiz-Duenas F.J."/>
            <person name="Ferreira P."/>
            <person name="Floudas D."/>
            <person name="Hibbett D.S."/>
            <person name="Canessa P."/>
            <person name="Larrondo L.F."/>
            <person name="James T.Y."/>
            <person name="Seelenfreund D."/>
            <person name="Lobos S."/>
            <person name="Polanco R."/>
            <person name="Tello M."/>
            <person name="Honda Y."/>
            <person name="Watanabe T."/>
            <person name="Watanabe T."/>
            <person name="Ryu J.S."/>
            <person name="Kubicek C.P."/>
            <person name="Schmoll M."/>
            <person name="Gaskell J."/>
            <person name="Hammel K.E."/>
            <person name="St John F.J."/>
            <person name="Vanden Wymelenberg A."/>
            <person name="Sabat G."/>
            <person name="Splinter BonDurant S."/>
            <person name="Syed K."/>
            <person name="Yadav J.S."/>
            <person name="Doddapaneni H."/>
            <person name="Subramanian V."/>
            <person name="Lavin J.L."/>
            <person name="Oguiza J.A."/>
            <person name="Perez G."/>
            <person name="Pisabarro A.G."/>
            <person name="Ramirez L."/>
            <person name="Santoyo F."/>
            <person name="Master E."/>
            <person name="Coutinho P.M."/>
            <person name="Henrissat B."/>
            <person name="Lombard V."/>
            <person name="Magnuson J.K."/>
            <person name="Kuees U."/>
            <person name="Hori C."/>
            <person name="Igarashi K."/>
            <person name="Samejima M."/>
            <person name="Held B.W."/>
            <person name="Barry K.W."/>
            <person name="LaButti K.M."/>
            <person name="Lapidus A."/>
            <person name="Lindquist E.A."/>
            <person name="Lucas S.M."/>
            <person name="Riley R."/>
            <person name="Salamov A.A."/>
            <person name="Hoffmeister D."/>
            <person name="Schwenk D."/>
            <person name="Hadar Y."/>
            <person name="Yarden O."/>
            <person name="de Vries R.P."/>
            <person name="Wiebenga A."/>
            <person name="Stenlid J."/>
            <person name="Eastwood D."/>
            <person name="Grigoriev I.V."/>
            <person name="Berka R.M."/>
            <person name="Blanchette R.A."/>
            <person name="Kersten P."/>
            <person name="Martinez A.T."/>
            <person name="Vicuna R."/>
            <person name="Cullen D."/>
        </authorList>
    </citation>
    <scope>NUCLEOTIDE SEQUENCE [LARGE SCALE GENOMIC DNA]</scope>
    <source>
        <strain evidence="3 4">B</strain>
    </source>
</reference>
<sequence length="309" mass="33505">MSRRTSGAMSAATSLGPAVAGDGGNQLAHLFALADARPPSPPPRPPPSPSPSTPSPALLNVVVAIEHAGSRTTDPGFHSIPAQAQAYRTRKTKPTMSELLSLSVFQLLSILSFLTSLLAVFRVGAGSFNRISHYLDGDVTHQTPHIGIGSGKSQLWNWTGLPVSFSLGALIGEDEHEEDKHAVGGYVGGGELMRMNWQIGRQRPLLQTYDARQPASMAKLIMTRHVSAISCDPNARELTASLAFPVVLSNRRSAKPTACQNGTPQDRPVQRHHHDWLNPPCKYSCAFAHVRRYPYETPPHVTHVIMTHM</sequence>
<gene>
    <name evidence="3" type="ORF">CERSUDRAFT_114791</name>
</gene>
<keyword evidence="2" id="KW-0472">Membrane</keyword>
<dbReference type="OrthoDB" id="2791511at2759"/>
<feature type="compositionally biased region" description="Polar residues" evidence="1">
    <location>
        <begin position="1"/>
        <end position="13"/>
    </location>
</feature>
<evidence type="ECO:0000256" key="1">
    <source>
        <dbReference type="SAM" id="MobiDB-lite"/>
    </source>
</evidence>
<dbReference type="AlphaFoldDB" id="M2QIL4"/>
<protein>
    <submittedName>
        <fullName evidence="3">Uncharacterized protein</fullName>
    </submittedName>
</protein>
<keyword evidence="2" id="KW-1133">Transmembrane helix</keyword>